<dbReference type="Ensembl" id="ENSKMAT00000014967.1">
    <property type="protein sequence ID" value="ENSKMAP00000014753.1"/>
    <property type="gene ID" value="ENSKMAG00000011073.1"/>
</dbReference>
<feature type="region of interest" description="Disordered" evidence="1">
    <location>
        <begin position="93"/>
        <end position="296"/>
    </location>
</feature>
<organism evidence="2 3">
    <name type="scientific">Kryptolebias marmoratus</name>
    <name type="common">Mangrove killifish</name>
    <name type="synonym">Rivulus marmoratus</name>
    <dbReference type="NCBI Taxonomy" id="37003"/>
    <lineage>
        <taxon>Eukaryota</taxon>
        <taxon>Metazoa</taxon>
        <taxon>Chordata</taxon>
        <taxon>Craniata</taxon>
        <taxon>Vertebrata</taxon>
        <taxon>Euteleostomi</taxon>
        <taxon>Actinopterygii</taxon>
        <taxon>Neopterygii</taxon>
        <taxon>Teleostei</taxon>
        <taxon>Neoteleostei</taxon>
        <taxon>Acanthomorphata</taxon>
        <taxon>Ovalentaria</taxon>
        <taxon>Atherinomorphae</taxon>
        <taxon>Cyprinodontiformes</taxon>
        <taxon>Rivulidae</taxon>
        <taxon>Kryptolebias</taxon>
    </lineage>
</organism>
<dbReference type="Proteomes" id="UP000264800">
    <property type="component" value="Unplaced"/>
</dbReference>
<name>A0A3Q3ADT1_KRYMA</name>
<dbReference type="OMA" id="HSEPQSW"/>
<evidence type="ECO:0000313" key="2">
    <source>
        <dbReference type="Ensembl" id="ENSKMAP00000014753.1"/>
    </source>
</evidence>
<dbReference type="AlphaFoldDB" id="A0A3Q3ADT1"/>
<feature type="compositionally biased region" description="Pro residues" evidence="1">
    <location>
        <begin position="434"/>
        <end position="443"/>
    </location>
</feature>
<feature type="compositionally biased region" description="Polar residues" evidence="1">
    <location>
        <begin position="278"/>
        <end position="290"/>
    </location>
</feature>
<dbReference type="KEGG" id="kmr:108231954"/>
<evidence type="ECO:0000256" key="1">
    <source>
        <dbReference type="SAM" id="MobiDB-lite"/>
    </source>
</evidence>
<accession>A0A3Q3ADT1</accession>
<feature type="compositionally biased region" description="Polar residues" evidence="1">
    <location>
        <begin position="516"/>
        <end position="527"/>
    </location>
</feature>
<evidence type="ECO:0000313" key="3">
    <source>
        <dbReference type="Proteomes" id="UP000264800"/>
    </source>
</evidence>
<feature type="compositionally biased region" description="Pro residues" evidence="1">
    <location>
        <begin position="255"/>
        <end position="267"/>
    </location>
</feature>
<dbReference type="STRING" id="37003.ENSKMAP00000014753"/>
<dbReference type="PANTHER" id="PTHR21555">
    <property type="entry name" value="SPECIFICALLY ANDROGEN-REGULATED GENE PROTEIN"/>
    <property type="match status" value="1"/>
</dbReference>
<sequence>MLKSSTWPGNVAVEPLRDMDSAGSCDSVISMNSGCSDDSMEHLTPEERACLMFLEETIEALEVQEDSGLSNDEPEFWTKAEDQIRVNGISSLASQSKSQGMPPPLAPTAVDPAPTTEHHPLNQKPELQSSPAPGSTSPSAVNPTEVPGLTMNGARDPEGVTSTRSFPEEETPENDLSILPPPSDFMDELDTGSQPKKSNDVPAPSEFSTEPEPRVESGQLNSTDSVNKLSSLTEDPSVNPPPDAASVPLINTPPEFSPPKSPPPVAPKPKRLPARIALQSQKTAVGSSDGSLRLSVPTGSDRVVVDQQKAHMEALQKLGLLKENEETGLGKSSKLPPKTRQSWAGPSPTSPAVSYTPPLTPSYTFLSSPPPASPLLQCGTPAAVLPVSTAPPAQEPDILPAPAAFCDPIQPLPSINNPPAGADVTDGAVSTPALTPPLTPPAPVRQLTSPKVMDMKSATLEHSGVGLSSYLIGLNPTKADQRPIGEQSLSSRLRPASLGSTKDLSCARGEDMPTAPATSKQPDSQRPQHAHDVFQHARESSKLPRSQGISVLFCPRPENEEERREALKKLGLLRD</sequence>
<feature type="compositionally biased region" description="Polar residues" evidence="1">
    <location>
        <begin position="218"/>
        <end position="236"/>
    </location>
</feature>
<dbReference type="PANTHER" id="PTHR21555:SF0">
    <property type="entry name" value="SPECIFICALLY ANDROGEN-REGULATED GENE PROTEIN"/>
    <property type="match status" value="1"/>
</dbReference>
<reference evidence="2" key="2">
    <citation type="submission" date="2025-09" db="UniProtKB">
        <authorList>
            <consortium name="Ensembl"/>
        </authorList>
    </citation>
    <scope>IDENTIFICATION</scope>
</reference>
<dbReference type="GeneID" id="108231954"/>
<protein>
    <submittedName>
        <fullName evidence="2">Specifically androgen-regulated gene protein-like</fullName>
    </submittedName>
</protein>
<keyword evidence="3" id="KW-1185">Reference proteome</keyword>
<feature type="compositionally biased region" description="Basic and acidic residues" evidence="1">
    <location>
        <begin position="529"/>
        <end position="542"/>
    </location>
</feature>
<proteinExistence type="predicted"/>
<feature type="region of interest" description="Disordered" evidence="1">
    <location>
        <begin position="475"/>
        <end position="563"/>
    </location>
</feature>
<dbReference type="RefSeq" id="XP_017264886.1">
    <property type="nucleotide sequence ID" value="XM_017409397.3"/>
</dbReference>
<dbReference type="InterPro" id="IPR026152">
    <property type="entry name" value="SARG"/>
</dbReference>
<dbReference type="Pfam" id="PF15385">
    <property type="entry name" value="SARG"/>
    <property type="match status" value="1"/>
</dbReference>
<dbReference type="GeneTree" id="ENSGT00390000017874"/>
<reference evidence="2" key="1">
    <citation type="submission" date="2025-08" db="UniProtKB">
        <authorList>
            <consortium name="Ensembl"/>
        </authorList>
    </citation>
    <scope>IDENTIFICATION</scope>
</reference>
<dbReference type="OrthoDB" id="9898538at2759"/>
<feature type="region of interest" description="Disordered" evidence="1">
    <location>
        <begin position="316"/>
        <end position="447"/>
    </location>
</feature>
<feature type="compositionally biased region" description="Low complexity" evidence="1">
    <location>
        <begin position="129"/>
        <end position="140"/>
    </location>
</feature>
<feature type="compositionally biased region" description="Basic and acidic residues" evidence="1">
    <location>
        <begin position="316"/>
        <end position="325"/>
    </location>
</feature>